<dbReference type="InterPro" id="IPR052338">
    <property type="entry name" value="Transposase_5"/>
</dbReference>
<evidence type="ECO:0000259" key="1">
    <source>
        <dbReference type="Pfam" id="PF13358"/>
    </source>
</evidence>
<dbReference type="PANTHER" id="PTHR23022">
    <property type="entry name" value="TRANSPOSABLE ELEMENT-RELATED"/>
    <property type="match status" value="1"/>
</dbReference>
<proteinExistence type="predicted"/>
<sequence>MNKAPRLEPVHIRGRLEFARNNMGRQWNLVIFSDEKKFNLDGPDGLNGYWRDLRKEPRYFSRRNYGGGSVMVWGAFSALGKLELRFVSKSMDGREYQEVLSRSLLPFLQRYRRLQVVFQQDNAGVHRSKRPRRNDPDFVPMMRWFEDHGVDVLEWPSRSPNLNPIENLWGIIVRRIYDDNCQYQTVDELKEAILLAWNSIPEEIIQSLVDSMQNRVY</sequence>
<dbReference type="InterPro" id="IPR036397">
    <property type="entry name" value="RNaseH_sf"/>
</dbReference>
<accession>A0A914DLD0</accession>
<reference evidence="3" key="1">
    <citation type="submission" date="2022-11" db="UniProtKB">
        <authorList>
            <consortium name="WormBaseParasite"/>
        </authorList>
    </citation>
    <scope>IDENTIFICATION</scope>
</reference>
<evidence type="ECO:0000313" key="2">
    <source>
        <dbReference type="Proteomes" id="UP000887540"/>
    </source>
</evidence>
<dbReference type="Gene3D" id="3.30.420.10">
    <property type="entry name" value="Ribonuclease H-like superfamily/Ribonuclease H"/>
    <property type="match status" value="1"/>
</dbReference>
<organism evidence="2 3">
    <name type="scientific">Acrobeloides nanus</name>
    <dbReference type="NCBI Taxonomy" id="290746"/>
    <lineage>
        <taxon>Eukaryota</taxon>
        <taxon>Metazoa</taxon>
        <taxon>Ecdysozoa</taxon>
        <taxon>Nematoda</taxon>
        <taxon>Chromadorea</taxon>
        <taxon>Rhabditida</taxon>
        <taxon>Tylenchina</taxon>
        <taxon>Cephalobomorpha</taxon>
        <taxon>Cephaloboidea</taxon>
        <taxon>Cephalobidae</taxon>
        <taxon>Acrobeloides</taxon>
    </lineage>
</organism>
<dbReference type="Pfam" id="PF13358">
    <property type="entry name" value="DDE_3"/>
    <property type="match status" value="1"/>
</dbReference>
<keyword evidence="2" id="KW-1185">Reference proteome</keyword>
<dbReference type="AlphaFoldDB" id="A0A914DLD0"/>
<dbReference type="WBParaSite" id="ACRNAN_scaffold2869.g16182.t1">
    <property type="protein sequence ID" value="ACRNAN_scaffold2869.g16182.t1"/>
    <property type="gene ID" value="ACRNAN_scaffold2869.g16182"/>
</dbReference>
<protein>
    <submittedName>
        <fullName evidence="3">Tc1-like transposase DDE domain-containing protein</fullName>
    </submittedName>
</protein>
<dbReference type="PANTHER" id="PTHR23022:SF129">
    <property type="entry name" value="TRANSPOSABLE ELEMENT TC3 TRANSPOSASE"/>
    <property type="match status" value="1"/>
</dbReference>
<dbReference type="InterPro" id="IPR038717">
    <property type="entry name" value="Tc1-like_DDE_dom"/>
</dbReference>
<name>A0A914DLD0_9BILA</name>
<feature type="domain" description="Tc1-like transposase DDE" evidence="1">
    <location>
        <begin position="30"/>
        <end position="190"/>
    </location>
</feature>
<dbReference type="Proteomes" id="UP000887540">
    <property type="component" value="Unplaced"/>
</dbReference>
<evidence type="ECO:0000313" key="3">
    <source>
        <dbReference type="WBParaSite" id="ACRNAN_scaffold2869.g16182.t1"/>
    </source>
</evidence>
<dbReference type="GO" id="GO:0003676">
    <property type="term" value="F:nucleic acid binding"/>
    <property type="evidence" value="ECO:0007669"/>
    <property type="project" value="InterPro"/>
</dbReference>